<dbReference type="SUPFAM" id="SSF54160">
    <property type="entry name" value="Chromo domain-like"/>
    <property type="match status" value="1"/>
</dbReference>
<dbReference type="Gene3D" id="2.40.50.40">
    <property type="match status" value="1"/>
</dbReference>
<name>A0A9Q0AVM3_9PEZI</name>
<evidence type="ECO:0000256" key="1">
    <source>
        <dbReference type="ARBA" id="ARBA00011353"/>
    </source>
</evidence>
<sequence length="224" mass="25007">MTVRRGSTVHAAWSSCLEVVEVICTATSGAHMFYGVVVGIRDSLEWDWLADYQLLWVSEDGEHVKVWQECVERPRPCNATWAPRLQCIVGCYETDDGVNLYAVKWDGYACPTWEAEEDLFSYGQLMAEHDETCQCAPGLGSGHRHNEWTGRGRLKKPARAKIEQHGSSRSVDTCTMIEADEMTEREGSTEASTPAAEPLQFIRRVDLDGTAAGRSLIGSMLKKF</sequence>
<dbReference type="OrthoDB" id="5235533at2759"/>
<reference evidence="2" key="1">
    <citation type="submission" date="2019-01" db="EMBL/GenBank/DDBJ databases">
        <title>Colletotrichum abscissum LGMF1257.</title>
        <authorList>
            <person name="Baroncelli R."/>
        </authorList>
    </citation>
    <scope>NUCLEOTIDE SEQUENCE</scope>
    <source>
        <strain evidence="2">Ca142</strain>
    </source>
</reference>
<dbReference type="PROSITE" id="PS51257">
    <property type="entry name" value="PROKAR_LIPOPROTEIN"/>
    <property type="match status" value="1"/>
</dbReference>
<organism evidence="2 3">
    <name type="scientific">Colletotrichum abscissum</name>
    <dbReference type="NCBI Taxonomy" id="1671311"/>
    <lineage>
        <taxon>Eukaryota</taxon>
        <taxon>Fungi</taxon>
        <taxon>Dikarya</taxon>
        <taxon>Ascomycota</taxon>
        <taxon>Pezizomycotina</taxon>
        <taxon>Sordariomycetes</taxon>
        <taxon>Hypocreomycetidae</taxon>
        <taxon>Glomerellales</taxon>
        <taxon>Glomerellaceae</taxon>
        <taxon>Colletotrichum</taxon>
        <taxon>Colletotrichum acutatum species complex</taxon>
    </lineage>
</organism>
<evidence type="ECO:0008006" key="4">
    <source>
        <dbReference type="Google" id="ProtNLM"/>
    </source>
</evidence>
<comment type="subunit">
    <text evidence="1">Component of the NuA4 histone acetyltransferase complex.</text>
</comment>
<dbReference type="AlphaFoldDB" id="A0A9Q0AVM3"/>
<comment type="caution">
    <text evidence="2">The sequence shown here is derived from an EMBL/GenBank/DDBJ whole genome shotgun (WGS) entry which is preliminary data.</text>
</comment>
<dbReference type="InterPro" id="IPR016197">
    <property type="entry name" value="Chromo-like_dom_sf"/>
</dbReference>
<keyword evidence="3" id="KW-1185">Reference proteome</keyword>
<gene>
    <name evidence="2" type="ORF">CABS02_14995</name>
</gene>
<accession>A0A9Q0AVM3</accession>
<evidence type="ECO:0000313" key="3">
    <source>
        <dbReference type="Proteomes" id="UP001056436"/>
    </source>
</evidence>
<dbReference type="Proteomes" id="UP001056436">
    <property type="component" value="Unassembled WGS sequence"/>
</dbReference>
<dbReference type="EMBL" id="SDAQ01000243">
    <property type="protein sequence ID" value="KAI3528857.1"/>
    <property type="molecule type" value="Genomic_DNA"/>
</dbReference>
<protein>
    <recommendedName>
        <fullName evidence="4">Chromo domain-containing protein</fullName>
    </recommendedName>
</protein>
<evidence type="ECO:0000313" key="2">
    <source>
        <dbReference type="EMBL" id="KAI3528857.1"/>
    </source>
</evidence>
<proteinExistence type="predicted"/>